<dbReference type="InterPro" id="IPR011335">
    <property type="entry name" value="Restrct_endonuc-II-like"/>
</dbReference>
<accession>A0A8T3VBH0</accession>
<evidence type="ECO:0000256" key="1">
    <source>
        <dbReference type="ARBA" id="ARBA00022722"/>
    </source>
</evidence>
<dbReference type="AlphaFoldDB" id="A0A8T3VBH0"/>
<dbReference type="GO" id="GO:0016787">
    <property type="term" value="F:hydrolase activity"/>
    <property type="evidence" value="ECO:0007669"/>
    <property type="project" value="UniProtKB-KW"/>
</dbReference>
<sequence>MDELEDLIGKSIDVIDKDITDALDSINIKAAILEYKYKNCGVRYPSTSLKLMDIDYNNVISFKDLFNFDRIFIFWHYKGTITDLEVFDISSDKNLLKKDYEVIVSKINNGEAHNIRAGDTKLLAAERLNDEIFLNGKKVNGRTFVLKKYYLQKILNELKLY</sequence>
<dbReference type="GO" id="GO:0004519">
    <property type="term" value="F:endonuclease activity"/>
    <property type="evidence" value="ECO:0007669"/>
    <property type="project" value="UniProtKB-KW"/>
</dbReference>
<keyword evidence="1" id="KW-0540">Nuclease</keyword>
<keyword evidence="3" id="KW-0378">Hydrolase</keyword>
<evidence type="ECO:0000256" key="3">
    <source>
        <dbReference type="ARBA" id="ARBA00022801"/>
    </source>
</evidence>
<dbReference type="Proteomes" id="UP000762703">
    <property type="component" value="Unassembled WGS sequence"/>
</dbReference>
<organism evidence="4 5">
    <name type="scientific">Methanobrevibacter millerae</name>
    <dbReference type="NCBI Taxonomy" id="230361"/>
    <lineage>
        <taxon>Archaea</taxon>
        <taxon>Methanobacteriati</taxon>
        <taxon>Methanobacteriota</taxon>
        <taxon>Methanomada group</taxon>
        <taxon>Methanobacteria</taxon>
        <taxon>Methanobacteriales</taxon>
        <taxon>Methanobacteriaceae</taxon>
        <taxon>Methanobrevibacter</taxon>
    </lineage>
</organism>
<proteinExistence type="predicted"/>
<dbReference type="EMBL" id="SUTE01000015">
    <property type="protein sequence ID" value="MBE6504502.1"/>
    <property type="molecule type" value="Genomic_DNA"/>
</dbReference>
<protein>
    <submittedName>
        <fullName evidence="4">Uncharacterized protein</fullName>
    </submittedName>
</protein>
<comment type="caution">
    <text evidence="4">The sequence shown here is derived from an EMBL/GenBank/DDBJ whole genome shotgun (WGS) entry which is preliminary data.</text>
</comment>
<dbReference type="SUPFAM" id="SSF52980">
    <property type="entry name" value="Restriction endonuclease-like"/>
    <property type="match status" value="1"/>
</dbReference>
<dbReference type="RefSeq" id="WP_303736151.1">
    <property type="nucleotide sequence ID" value="NZ_SUTE01000015.1"/>
</dbReference>
<name>A0A8T3VBH0_9EURY</name>
<evidence type="ECO:0000313" key="4">
    <source>
        <dbReference type="EMBL" id="MBE6504502.1"/>
    </source>
</evidence>
<evidence type="ECO:0000313" key="5">
    <source>
        <dbReference type="Proteomes" id="UP000762703"/>
    </source>
</evidence>
<reference evidence="4" key="1">
    <citation type="submission" date="2019-04" db="EMBL/GenBank/DDBJ databases">
        <title>Evolution of Biomass-Degrading Anaerobic Consortia Revealed by Metagenomics.</title>
        <authorList>
            <person name="Peng X."/>
        </authorList>
    </citation>
    <scope>NUCLEOTIDE SEQUENCE</scope>
    <source>
        <strain evidence="4">SIG12</strain>
    </source>
</reference>
<dbReference type="InterPro" id="IPR037057">
    <property type="entry name" value="DNA_rep_MutH/T2_RE_sf"/>
</dbReference>
<gene>
    <name evidence="4" type="ORF">E7Z73_01980</name>
</gene>
<dbReference type="GO" id="GO:0003677">
    <property type="term" value="F:DNA binding"/>
    <property type="evidence" value="ECO:0007669"/>
    <property type="project" value="InterPro"/>
</dbReference>
<dbReference type="Gene3D" id="3.40.600.10">
    <property type="entry name" value="DNA mismatch repair MutH/Restriction endonuclease, type II"/>
    <property type="match status" value="1"/>
</dbReference>
<evidence type="ECO:0000256" key="2">
    <source>
        <dbReference type="ARBA" id="ARBA00022759"/>
    </source>
</evidence>
<keyword evidence="2" id="KW-0255">Endonuclease</keyword>